<evidence type="ECO:0000313" key="2">
    <source>
        <dbReference type="EMBL" id="TWI14101.1"/>
    </source>
</evidence>
<dbReference type="Pfam" id="PF00535">
    <property type="entry name" value="Glycos_transf_2"/>
    <property type="match status" value="1"/>
</dbReference>
<dbReference type="Pfam" id="PF13692">
    <property type="entry name" value="Glyco_trans_1_4"/>
    <property type="match status" value="1"/>
</dbReference>
<dbReference type="PANTHER" id="PTHR43179:SF7">
    <property type="entry name" value="RHAMNOSYLTRANSFERASE WBBL"/>
    <property type="match status" value="1"/>
</dbReference>
<protein>
    <submittedName>
        <fullName evidence="2">GT2 family glycosyltransferase</fullName>
    </submittedName>
</protein>
<evidence type="ECO:0000313" key="3">
    <source>
        <dbReference type="Proteomes" id="UP000316471"/>
    </source>
</evidence>
<dbReference type="RefSeq" id="WP_144810938.1">
    <property type="nucleotide sequence ID" value="NZ_VLKP01000001.1"/>
</dbReference>
<dbReference type="OrthoDB" id="9807209at2"/>
<dbReference type="Gene3D" id="3.90.550.10">
    <property type="entry name" value="Spore Coat Polysaccharide Biosynthesis Protein SpsA, Chain A"/>
    <property type="match status" value="1"/>
</dbReference>
<proteinExistence type="predicted"/>
<dbReference type="CDD" id="cd04186">
    <property type="entry name" value="GT_2_like_c"/>
    <property type="match status" value="1"/>
</dbReference>
<dbReference type="SUPFAM" id="SSF53756">
    <property type="entry name" value="UDP-Glycosyltransferase/glycogen phosphorylase"/>
    <property type="match status" value="1"/>
</dbReference>
<dbReference type="CDD" id="cd03801">
    <property type="entry name" value="GT4_PimA-like"/>
    <property type="match status" value="1"/>
</dbReference>
<organism evidence="2 3">
    <name type="scientific">Aerolutibacter ruishenii</name>
    <dbReference type="NCBI Taxonomy" id="686800"/>
    <lineage>
        <taxon>Bacteria</taxon>
        <taxon>Pseudomonadati</taxon>
        <taxon>Pseudomonadota</taxon>
        <taxon>Gammaproteobacteria</taxon>
        <taxon>Lysobacterales</taxon>
        <taxon>Lysobacteraceae</taxon>
        <taxon>Aerolutibacter</taxon>
    </lineage>
</organism>
<dbReference type="Proteomes" id="UP000316471">
    <property type="component" value="Unassembled WGS sequence"/>
</dbReference>
<keyword evidence="3" id="KW-1185">Reference proteome</keyword>
<sequence length="705" mass="77016">MPMSPAELRFLINRTTGLFHRGLASLRTRGLRASWHRVLKQFHRVPASARPALYLPDSRPFAPFAVPHSNAPRASIIIPVFNQAEHTLVCLRALAEHPPAACVEVIVVDDGSSDDTTRLLPQLDGLRFHRRDANGGFIAACNTGAAVARGEMLVFLNNDTVPQPGWLDALLDTFDTHPDSGLVGAQLLYPDGRLQEAGAAIRADGSAEKLGRNEHVDSPLHAFVKRVDYCSAAAIAIPAGLFHTVGGFDPHYAPAFYEDTDLGMQVRRAGRQVRVQPAARVVHVEGVTTGVDTRTGIKQYQVRNQSRFAERWQDALSAHPPADALPASLSDHRYDGMVLVIDALTPQPDRDSGSLRCINLMRMLLQENMGVVFVPASLGWDGDYTRALQQLGVEAWYSPFARSLPDWLRTHGPRFGTVIVSRHYVLGEVLPLLRRFAPQARVVFDTVDLHYLRELRGARMQGSAALLKAAERTRRSELDLINRSDVTLVVSEVERALLAQDAPHARVEVLSNLHELADPGAPFEQRRDIMFVGGFRHPPNVDGVLWFATQVWPRIHAAEPGIVFHCIGGDVPPEISALSAQPGIRVHGHVPDIGPFLSGVRLSVAPLRFGAGVKGKVNLGMAHGQPVVATSCAVEGMHLRDGEDVLVADTPEPFAQAVLRAYRDPDLWSRMAAGGRENVARHFSLEAARAVVRRLLPGQGPAADA</sequence>
<dbReference type="InterPro" id="IPR001173">
    <property type="entry name" value="Glyco_trans_2-like"/>
</dbReference>
<dbReference type="EMBL" id="VLKP01000001">
    <property type="protein sequence ID" value="TWI14101.1"/>
    <property type="molecule type" value="Genomic_DNA"/>
</dbReference>
<name>A0A562M3C3_9GAMM</name>
<dbReference type="InterPro" id="IPR029044">
    <property type="entry name" value="Nucleotide-diphossugar_trans"/>
</dbReference>
<dbReference type="SUPFAM" id="SSF53448">
    <property type="entry name" value="Nucleotide-diphospho-sugar transferases"/>
    <property type="match status" value="1"/>
</dbReference>
<dbReference type="AlphaFoldDB" id="A0A562M3C3"/>
<gene>
    <name evidence="2" type="ORF">IP93_00092</name>
</gene>
<dbReference type="PANTHER" id="PTHR43179">
    <property type="entry name" value="RHAMNOSYLTRANSFERASE WBBL"/>
    <property type="match status" value="1"/>
</dbReference>
<reference evidence="2 3" key="1">
    <citation type="journal article" date="2015" name="Stand. Genomic Sci.">
        <title>Genomic Encyclopedia of Bacterial and Archaeal Type Strains, Phase III: the genomes of soil and plant-associated and newly described type strains.</title>
        <authorList>
            <person name="Whitman W.B."/>
            <person name="Woyke T."/>
            <person name="Klenk H.P."/>
            <person name="Zhou Y."/>
            <person name="Lilburn T.G."/>
            <person name="Beck B.J."/>
            <person name="De Vos P."/>
            <person name="Vandamme P."/>
            <person name="Eisen J.A."/>
            <person name="Garrity G."/>
            <person name="Hugenholtz P."/>
            <person name="Kyrpides N.C."/>
        </authorList>
    </citation>
    <scope>NUCLEOTIDE SEQUENCE [LARGE SCALE GENOMIC DNA]</scope>
    <source>
        <strain evidence="2 3">CGMCC 1.10136</strain>
    </source>
</reference>
<dbReference type="Gene3D" id="3.40.50.2000">
    <property type="entry name" value="Glycogen Phosphorylase B"/>
    <property type="match status" value="1"/>
</dbReference>
<accession>A0A562M3C3</accession>
<keyword evidence="2" id="KW-0808">Transferase</keyword>
<dbReference type="GO" id="GO:0016740">
    <property type="term" value="F:transferase activity"/>
    <property type="evidence" value="ECO:0007669"/>
    <property type="project" value="UniProtKB-KW"/>
</dbReference>
<feature type="domain" description="Glycosyltransferase 2-like" evidence="1">
    <location>
        <begin position="75"/>
        <end position="195"/>
    </location>
</feature>
<evidence type="ECO:0000259" key="1">
    <source>
        <dbReference type="Pfam" id="PF00535"/>
    </source>
</evidence>
<comment type="caution">
    <text evidence="2">The sequence shown here is derived from an EMBL/GenBank/DDBJ whole genome shotgun (WGS) entry which is preliminary data.</text>
</comment>